<dbReference type="eggNOG" id="ENOG502QQ46">
    <property type="taxonomic scope" value="Eukaryota"/>
</dbReference>
<dbReference type="PANTHER" id="PTHR11590:SF69">
    <property type="entry name" value="RE08173P"/>
    <property type="match status" value="1"/>
</dbReference>
<evidence type="ECO:0000256" key="4">
    <source>
        <dbReference type="ARBA" id="ARBA00022723"/>
    </source>
</evidence>
<keyword evidence="4" id="KW-0479">Metal-binding</keyword>
<dbReference type="InterPro" id="IPR013783">
    <property type="entry name" value="Ig-like_fold"/>
</dbReference>
<feature type="active site" evidence="8">
    <location>
        <position position="405"/>
    </location>
</feature>
<dbReference type="Gene3D" id="2.60.40.10">
    <property type="entry name" value="Immunoglobulins"/>
    <property type="match status" value="3"/>
</dbReference>
<dbReference type="EnsemblMetazoa" id="ADAC009484-RA">
    <property type="protein sequence ID" value="ADAC009484-PA"/>
    <property type="gene ID" value="ADAC009484"/>
</dbReference>
<evidence type="ECO:0000313" key="12">
    <source>
        <dbReference type="Proteomes" id="UP000000673"/>
    </source>
</evidence>
<proteinExistence type="inferred from homology"/>
<dbReference type="InterPro" id="IPR050779">
    <property type="entry name" value="Transglutaminase"/>
</dbReference>
<dbReference type="Gene3D" id="3.90.260.10">
    <property type="entry name" value="Transglutaminase-like"/>
    <property type="match status" value="1"/>
</dbReference>
<evidence type="ECO:0000256" key="2">
    <source>
        <dbReference type="ARBA" id="ARBA00005968"/>
    </source>
</evidence>
<reference evidence="10 12" key="1">
    <citation type="journal article" date="2010" name="BMC Genomics">
        <title>Combination of measures distinguishes pre-miRNAs from other stem-loops in the genome of the newly sequenced Anopheles darlingi.</title>
        <authorList>
            <person name="Mendes N.D."/>
            <person name="Freitas A.T."/>
            <person name="Vasconcelos A.T."/>
            <person name="Sagot M.F."/>
        </authorList>
    </citation>
    <scope>NUCLEOTIDE SEQUENCE</scope>
</reference>
<feature type="active site" evidence="8">
    <location>
        <position position="322"/>
    </location>
</feature>
<comment type="similarity">
    <text evidence="2">Belongs to the transglutaminase superfamily. Transglutaminase family.</text>
</comment>
<gene>
    <name evidence="10" type="ORF">AND_009484</name>
</gene>
<evidence type="ECO:0000256" key="8">
    <source>
        <dbReference type="PIRSR" id="PIRSR000459-1"/>
    </source>
</evidence>
<evidence type="ECO:0000313" key="10">
    <source>
        <dbReference type="EMBL" id="ETN58937.1"/>
    </source>
</evidence>
<dbReference type="InterPro" id="IPR036985">
    <property type="entry name" value="Transglutaminase-like_sf"/>
</dbReference>
<dbReference type="InterPro" id="IPR038765">
    <property type="entry name" value="Papain-like_cys_pep_sf"/>
</dbReference>
<feature type="domain" description="Transglutaminase-like" evidence="9">
    <location>
        <begin position="314"/>
        <end position="408"/>
    </location>
</feature>
<dbReference type="OMA" id="YDCDFVF"/>
<dbReference type="PIRSF" id="PIRSF000459">
    <property type="entry name" value="TGM_EBP42"/>
    <property type="match status" value="1"/>
</dbReference>
<dbReference type="Pfam" id="PF00868">
    <property type="entry name" value="Transglut_N"/>
    <property type="match status" value="1"/>
</dbReference>
<name>W5J3K7_ANODA</name>
<dbReference type="EMBL" id="ADMH02002110">
    <property type="protein sequence ID" value="ETN58937.1"/>
    <property type="molecule type" value="Genomic_DNA"/>
</dbReference>
<evidence type="ECO:0000313" key="11">
    <source>
        <dbReference type="EnsemblMetazoa" id="ADAC009484-PA"/>
    </source>
</evidence>
<dbReference type="SUPFAM" id="SSF49309">
    <property type="entry name" value="Transglutaminase, two C-terminal domains"/>
    <property type="match status" value="2"/>
</dbReference>
<comment type="cofactor">
    <cofactor evidence="1">
        <name>Ca(2+)</name>
        <dbReference type="ChEBI" id="CHEBI:29108"/>
    </cofactor>
</comment>
<dbReference type="VEuPathDB" id="VectorBase:ADAR2_010531"/>
<dbReference type="EC" id="2.3.2.13" evidence="7"/>
<evidence type="ECO:0000256" key="3">
    <source>
        <dbReference type="ARBA" id="ARBA00022679"/>
    </source>
</evidence>
<feature type="active site" evidence="8">
    <location>
        <position position="381"/>
    </location>
</feature>
<dbReference type="Pfam" id="PF01841">
    <property type="entry name" value="Transglut_core"/>
    <property type="match status" value="1"/>
</dbReference>
<evidence type="ECO:0000256" key="1">
    <source>
        <dbReference type="ARBA" id="ARBA00001913"/>
    </source>
</evidence>
<evidence type="ECO:0000259" key="9">
    <source>
        <dbReference type="SMART" id="SM00460"/>
    </source>
</evidence>
<reference evidence="11" key="4">
    <citation type="submission" date="2015-06" db="UniProtKB">
        <authorList>
            <consortium name="EnsemblMetazoa"/>
        </authorList>
    </citation>
    <scope>IDENTIFICATION</scope>
</reference>
<sequence length="749" mass="85191">MEVTAPHTLPFAFWRHEEERDNNIDNEDDEGPLVVEKIDICSNENGASHRTDKYHTMNQNPAKLVVRRGQDFILRLVCNRSIQPKTDTIWLVLAVDPIKNEWVSHGHNTVVYLLLKTIDSASVEKEDDSDWSARLEAAQPTAEEDLVEHTITIRTAPHASVSKWKLSVNVKSGCSTEPDVYNLEEPFYLLFNPWCEEDSVFLDDEDQRQEYVLEDMTLIWKGTVRSFYPYHWKVGQYEENILDCTLDLLGSTARLSATYRGNAIKVCRALSGAVNYDRKCGVLIGNWSGKYNDGTAPSEWTGSVKILQKYYQNKDPVGYGQCWVFAGVLTTMYRTLGIPCRIITNFASGHDSEGSLTLDVYFDEEGNELPEFSRDTSWNYHVWNEVWLKRNDLGTSEYDGWQVIDGTPQEYSDLNYKLGPAPVKAVRHGAVHMLYDCAFVYAEVNADQLSWRYRGPGKSLQLIKKDTTSIGQFISTKAVGSNEREDVTQNYKFEEQSAEASSSMLRALNLNQNSLTKSYQKIVFGENSEHIAHQGNDVEFMLKFEDHVMIGEPFQIILQIRNVSQSDEQTTRGRIHLNHVLYSGKNIKTITSLPFEFTLNPESEEAIVLPVHFDDYYEPGMNEAIFKVTSFATIDGADYEFFSQENYRLRRPHLQLELACVPTYGMPIKITASFTNPLPVPITEGVLNVETSGLCKTLTIAVNFIDAGDNWDVSFEIEPSFQGTNQVAAKFQSIEIRDVEGSLNFEVEY</sequence>
<keyword evidence="5" id="KW-0106">Calcium</keyword>
<accession>W5J3K7</accession>
<dbReference type="InterPro" id="IPR023608">
    <property type="entry name" value="Transglutaminase_animal"/>
</dbReference>
<dbReference type="InterPro" id="IPR001102">
    <property type="entry name" value="Transglutaminase_N"/>
</dbReference>
<keyword evidence="6" id="KW-0012">Acyltransferase</keyword>
<keyword evidence="12" id="KW-1185">Reference proteome</keyword>
<dbReference type="VEuPathDB" id="VectorBase:ADAC009484"/>
<organism evidence="10">
    <name type="scientific">Anopheles darlingi</name>
    <name type="common">Mosquito</name>
    <dbReference type="NCBI Taxonomy" id="43151"/>
    <lineage>
        <taxon>Eukaryota</taxon>
        <taxon>Metazoa</taxon>
        <taxon>Ecdysozoa</taxon>
        <taxon>Arthropoda</taxon>
        <taxon>Hexapoda</taxon>
        <taxon>Insecta</taxon>
        <taxon>Pterygota</taxon>
        <taxon>Neoptera</taxon>
        <taxon>Endopterygota</taxon>
        <taxon>Diptera</taxon>
        <taxon>Nematocera</taxon>
        <taxon>Culicoidea</taxon>
        <taxon>Culicidae</taxon>
        <taxon>Anophelinae</taxon>
        <taxon>Anopheles</taxon>
    </lineage>
</organism>
<evidence type="ECO:0000256" key="7">
    <source>
        <dbReference type="ARBA" id="ARBA00024222"/>
    </source>
</evidence>
<dbReference type="InterPro" id="IPR014756">
    <property type="entry name" value="Ig_E-set"/>
</dbReference>
<dbReference type="PANTHER" id="PTHR11590">
    <property type="entry name" value="PROTEIN-GLUTAMINE GAMMA-GLUTAMYLTRANSFERASE"/>
    <property type="match status" value="1"/>
</dbReference>
<dbReference type="GO" id="GO:0046872">
    <property type="term" value="F:metal ion binding"/>
    <property type="evidence" value="ECO:0007669"/>
    <property type="project" value="UniProtKB-KW"/>
</dbReference>
<dbReference type="AlphaFoldDB" id="W5J3K7"/>
<dbReference type="Proteomes" id="UP000000673">
    <property type="component" value="Unassembled WGS sequence"/>
</dbReference>
<reference evidence="10" key="2">
    <citation type="submission" date="2010-05" db="EMBL/GenBank/DDBJ databases">
        <authorList>
            <person name="Almeida L.G."/>
            <person name="Nicolas M.F."/>
            <person name="Souza R.C."/>
            <person name="Vasconcelos A.T.R."/>
        </authorList>
    </citation>
    <scope>NUCLEOTIDE SEQUENCE</scope>
</reference>
<dbReference type="FunFam" id="3.90.260.10:FF:000001">
    <property type="entry name" value="Protein-glutamine gamma-glutamyltransferase 2"/>
    <property type="match status" value="1"/>
</dbReference>
<evidence type="ECO:0000256" key="6">
    <source>
        <dbReference type="ARBA" id="ARBA00023315"/>
    </source>
</evidence>
<protein>
    <recommendedName>
        <fullName evidence="7">protein-glutamine gamma-glutamyltransferase</fullName>
        <ecNumber evidence="7">2.3.2.13</ecNumber>
    </recommendedName>
</protein>
<evidence type="ECO:0000256" key="5">
    <source>
        <dbReference type="ARBA" id="ARBA00022837"/>
    </source>
</evidence>
<dbReference type="STRING" id="43151.W5J3K7"/>
<dbReference type="InterPro" id="IPR002931">
    <property type="entry name" value="Transglutaminase-like"/>
</dbReference>
<dbReference type="GO" id="GO:0003810">
    <property type="term" value="F:protein-glutamine gamma-glutamyltransferase activity"/>
    <property type="evidence" value="ECO:0007669"/>
    <property type="project" value="UniProtKB-EC"/>
</dbReference>
<reference evidence="10" key="3">
    <citation type="journal article" date="2013" name="Nucleic Acids Res.">
        <title>The genome of Anopheles darlingi, the main neotropical malaria vector.</title>
        <authorList>
            <person name="Marinotti O."/>
            <person name="Cerqueira G.C."/>
            <person name="de Almeida L.G."/>
            <person name="Ferro M.I."/>
            <person name="Loreto E.L."/>
            <person name="Zaha A."/>
            <person name="Teixeira S.M."/>
            <person name="Wespiser A.R."/>
            <person name="Almeida E Silva A."/>
            <person name="Schlindwein A.D."/>
            <person name="Pacheco A.C."/>
            <person name="Silva A.L."/>
            <person name="Graveley B.R."/>
            <person name="Walenz B.P."/>
            <person name="Lima Bde A."/>
            <person name="Ribeiro C.A."/>
            <person name="Nunes-Silva C.G."/>
            <person name="de Carvalho C.R."/>
            <person name="Soares C.M."/>
            <person name="de Menezes C.B."/>
            <person name="Matiolli C."/>
            <person name="Caffrey D."/>
            <person name="Araujo D.A."/>
            <person name="de Oliveira D.M."/>
            <person name="Golenbock D."/>
            <person name="Grisard E.C."/>
            <person name="Fantinatti-Garboggini F."/>
            <person name="de Carvalho F.M."/>
            <person name="Barcellos F.G."/>
            <person name="Prosdocimi F."/>
            <person name="May G."/>
            <person name="Azevedo Junior G.M."/>
            <person name="Guimaraes G.M."/>
            <person name="Goldman G.H."/>
            <person name="Padilha I.Q."/>
            <person name="Batista Jda S."/>
            <person name="Ferro J.A."/>
            <person name="Ribeiro J.M."/>
            <person name="Fietto J.L."/>
            <person name="Dabbas K.M."/>
            <person name="Cerdeira L."/>
            <person name="Agnez-Lima L.F."/>
            <person name="Brocchi M."/>
            <person name="de Carvalho M.O."/>
            <person name="Teixeira Mde M."/>
            <person name="Diniz Maia Mde M."/>
            <person name="Goldman M.H."/>
            <person name="Cruz Schneider M.P."/>
            <person name="Felipe M.S."/>
            <person name="Hungria M."/>
            <person name="Nicolas M.F."/>
            <person name="Pereira M."/>
            <person name="Montes M.A."/>
            <person name="Cantao M.E."/>
            <person name="Vincentz M."/>
            <person name="Rafael M.S."/>
            <person name="Silverman N."/>
            <person name="Stoco P.H."/>
            <person name="Souza R.C."/>
            <person name="Vicentini R."/>
            <person name="Gazzinelli R.T."/>
            <person name="Neves Rde O."/>
            <person name="Silva R."/>
            <person name="Astolfi-Filho S."/>
            <person name="Maciel T.E."/>
            <person name="Urmenyi T.P."/>
            <person name="Tadei W.P."/>
            <person name="Camargo E.P."/>
            <person name="de Vasconcelos A.T."/>
        </authorList>
    </citation>
    <scope>NUCLEOTIDE SEQUENCE</scope>
</reference>
<dbReference type="SMART" id="SM00460">
    <property type="entry name" value="TGc"/>
    <property type="match status" value="1"/>
</dbReference>
<dbReference type="SUPFAM" id="SSF54001">
    <property type="entry name" value="Cysteine proteinases"/>
    <property type="match status" value="1"/>
</dbReference>
<keyword evidence="3 10" id="KW-0808">Transferase</keyword>
<dbReference type="InterPro" id="IPR036238">
    <property type="entry name" value="Transglutaminase_C_sf"/>
</dbReference>
<dbReference type="HOGENOM" id="CLU_013435_0_1_1"/>
<dbReference type="SUPFAM" id="SSF81296">
    <property type="entry name" value="E set domains"/>
    <property type="match status" value="1"/>
</dbReference>